<accession>A0A225UPF2</accession>
<dbReference type="Proteomes" id="UP000198211">
    <property type="component" value="Unassembled WGS sequence"/>
</dbReference>
<comment type="caution">
    <text evidence="3">The sequence shown here is derived from an EMBL/GenBank/DDBJ whole genome shotgun (WGS) entry which is preliminary data.</text>
</comment>
<evidence type="ECO:0000313" key="3">
    <source>
        <dbReference type="EMBL" id="OWY94905.1"/>
    </source>
</evidence>
<protein>
    <submittedName>
        <fullName evidence="3">Uncharacterized protein</fullName>
    </submittedName>
</protein>
<reference evidence="4" key="1">
    <citation type="submission" date="2017-03" db="EMBL/GenBank/DDBJ databases">
        <title>Phytopthora megakarya and P. palmivora, two closely related causual agents of cacao black pod achieved similar genome size and gene model numbers by different mechanisms.</title>
        <authorList>
            <person name="Ali S."/>
            <person name="Shao J."/>
            <person name="Larry D.J."/>
            <person name="Kronmiller B."/>
            <person name="Shen D."/>
            <person name="Strem M.D."/>
            <person name="Melnick R.L."/>
            <person name="Guiltinan M.J."/>
            <person name="Tyler B.M."/>
            <person name="Meinhardt L.W."/>
            <person name="Bailey B.A."/>
        </authorList>
    </citation>
    <scope>NUCLEOTIDE SEQUENCE [LARGE SCALE GENOMIC DNA]</scope>
    <source>
        <strain evidence="4">zdho120</strain>
    </source>
</reference>
<keyword evidence="4" id="KW-1185">Reference proteome</keyword>
<dbReference type="EMBL" id="NBNE01013668">
    <property type="protein sequence ID" value="OWY94905.1"/>
    <property type="molecule type" value="Genomic_DNA"/>
</dbReference>
<organism evidence="3 4">
    <name type="scientific">Phytophthora megakarya</name>
    <dbReference type="NCBI Taxonomy" id="4795"/>
    <lineage>
        <taxon>Eukaryota</taxon>
        <taxon>Sar</taxon>
        <taxon>Stramenopiles</taxon>
        <taxon>Oomycota</taxon>
        <taxon>Peronosporomycetes</taxon>
        <taxon>Peronosporales</taxon>
        <taxon>Peronosporaceae</taxon>
        <taxon>Phytophthora</taxon>
    </lineage>
</organism>
<feature type="region of interest" description="Disordered" evidence="2">
    <location>
        <begin position="1"/>
        <end position="25"/>
    </location>
</feature>
<dbReference type="AlphaFoldDB" id="A0A225UPF2"/>
<evidence type="ECO:0000313" key="4">
    <source>
        <dbReference type="Proteomes" id="UP000198211"/>
    </source>
</evidence>
<dbReference type="OrthoDB" id="123297at2759"/>
<feature type="coiled-coil region" evidence="1">
    <location>
        <begin position="142"/>
        <end position="212"/>
    </location>
</feature>
<sequence>MSNPMKQHQSSCTPETMSPKSTVSSSECSISDEFLEFEGTTIFAPPPSPTYRYSMSLKSGKLRIWLESCETKEQWCTAHMNLEDYVDSTNAIPNATATDYVTFQRHKGEMFRLEVTVKFQVLKQSRVTIYAIDMESISLERIDIVEAKMRDLENEVARLRDESEEVIWNQGKGLQDLIVELKLQKEEIRDEISQLKNELKADLDELRIAQDACTTVQKQATTRQGEWILWEDAAGVKMLIPGTYQVTVIVNYQTTCVNTSIQLVQGNSVIQSVYCGADQGYCNSVSLVCITAVEKDDQFFVKCPISLTGASYLTFVRIGN</sequence>
<proteinExistence type="predicted"/>
<name>A0A225UPF2_9STRA</name>
<keyword evidence="1" id="KW-0175">Coiled coil</keyword>
<gene>
    <name evidence="3" type="ORF">PHMEG_00035235</name>
</gene>
<evidence type="ECO:0000256" key="2">
    <source>
        <dbReference type="SAM" id="MobiDB-lite"/>
    </source>
</evidence>
<evidence type="ECO:0000256" key="1">
    <source>
        <dbReference type="SAM" id="Coils"/>
    </source>
</evidence>